<evidence type="ECO:0000256" key="1">
    <source>
        <dbReference type="ARBA" id="ARBA00010568"/>
    </source>
</evidence>
<dbReference type="EMBL" id="JAULSO010000001">
    <property type="protein sequence ID" value="KAK3693459.1"/>
    <property type="molecule type" value="Genomic_DNA"/>
</dbReference>
<evidence type="ECO:0000313" key="3">
    <source>
        <dbReference type="EMBL" id="KAK3693459.1"/>
    </source>
</evidence>
<reference evidence="3" key="2">
    <citation type="submission" date="2023-06" db="EMBL/GenBank/DDBJ databases">
        <authorList>
            <consortium name="Lawrence Berkeley National Laboratory"/>
            <person name="Haridas S."/>
            <person name="Hensen N."/>
            <person name="Bonometti L."/>
            <person name="Westerberg I."/>
            <person name="Brannstrom I.O."/>
            <person name="Guillou S."/>
            <person name="Cros-Aarteil S."/>
            <person name="Calhoun S."/>
            <person name="Kuo A."/>
            <person name="Mondo S."/>
            <person name="Pangilinan J."/>
            <person name="Riley R."/>
            <person name="Labutti K."/>
            <person name="Andreopoulos B."/>
            <person name="Lipzen A."/>
            <person name="Chen C."/>
            <person name="Yanf M."/>
            <person name="Daum C."/>
            <person name="Ng V."/>
            <person name="Clum A."/>
            <person name="Steindorff A."/>
            <person name="Ohm R."/>
            <person name="Martin F."/>
            <person name="Silar P."/>
            <person name="Natvig D."/>
            <person name="Lalanne C."/>
            <person name="Gautier V."/>
            <person name="Ament-Velasquez S.L."/>
            <person name="Kruys A."/>
            <person name="Hutchinson M.I."/>
            <person name="Powell A.J."/>
            <person name="Barry K."/>
            <person name="Miller A.N."/>
            <person name="Grigoriev I.V."/>
            <person name="Debuchy R."/>
            <person name="Gladieux P."/>
            <person name="Thoren M.H."/>
            <person name="Johannesson H."/>
        </authorList>
    </citation>
    <scope>NUCLEOTIDE SEQUENCE</scope>
    <source>
        <strain evidence="3">CBS 314.62</strain>
    </source>
</reference>
<evidence type="ECO:0000313" key="4">
    <source>
        <dbReference type="Proteomes" id="UP001270362"/>
    </source>
</evidence>
<name>A0AAE1CGH9_9PEZI</name>
<reference evidence="3" key="1">
    <citation type="journal article" date="2023" name="Mol. Phylogenet. Evol.">
        <title>Genome-scale phylogeny and comparative genomics of the fungal order Sordariales.</title>
        <authorList>
            <person name="Hensen N."/>
            <person name="Bonometti L."/>
            <person name="Westerberg I."/>
            <person name="Brannstrom I.O."/>
            <person name="Guillou S."/>
            <person name="Cros-Aarteil S."/>
            <person name="Calhoun S."/>
            <person name="Haridas S."/>
            <person name="Kuo A."/>
            <person name="Mondo S."/>
            <person name="Pangilinan J."/>
            <person name="Riley R."/>
            <person name="LaButti K."/>
            <person name="Andreopoulos B."/>
            <person name="Lipzen A."/>
            <person name="Chen C."/>
            <person name="Yan M."/>
            <person name="Daum C."/>
            <person name="Ng V."/>
            <person name="Clum A."/>
            <person name="Steindorff A."/>
            <person name="Ohm R.A."/>
            <person name="Martin F."/>
            <person name="Silar P."/>
            <person name="Natvig D.O."/>
            <person name="Lalanne C."/>
            <person name="Gautier V."/>
            <person name="Ament-Velasquez S.L."/>
            <person name="Kruys A."/>
            <person name="Hutchinson M.I."/>
            <person name="Powell A.J."/>
            <person name="Barry K."/>
            <person name="Miller A.N."/>
            <person name="Grigoriev I.V."/>
            <person name="Debuchy R."/>
            <person name="Gladieux P."/>
            <person name="Hiltunen Thoren M."/>
            <person name="Johannesson H."/>
        </authorList>
    </citation>
    <scope>NUCLEOTIDE SEQUENCE</scope>
    <source>
        <strain evidence="3">CBS 314.62</strain>
    </source>
</reference>
<accession>A0AAE1CGH9</accession>
<dbReference type="Proteomes" id="UP001270362">
    <property type="component" value="Unassembled WGS sequence"/>
</dbReference>
<sequence>MPDATPPPSSPQGTDDRLPGESVAQFLSRLPPVVPPDEEQDPTRPDWFWIRPPSYTPTPATSREIIKDAVERFTAQGQALLREFSLAIEKWPRSPPMQKRLRARLESDIASAAKGWNLTAGKWLIHAPPKTLPSIWRRVAEGIQADTLGPGAKVSTKRFANTGRDEQVICVYTTDFTDVPDVKRVLVALAEIGVVGKQRVKYKCDAYTYLGIYSQRAGVGWSGLRATIYDSCDEGFLGRGSSLGGVAGRDGRGKGDGGDGDGDGDDGGGWQVVRRRK</sequence>
<dbReference type="AlphaFoldDB" id="A0AAE1CGH9"/>
<dbReference type="PANTHER" id="PTHR31977">
    <property type="entry name" value="UPF0696 PROTEIN C11ORF68"/>
    <property type="match status" value="1"/>
</dbReference>
<dbReference type="PANTHER" id="PTHR31977:SF1">
    <property type="entry name" value="UPF0696 PROTEIN C11ORF68"/>
    <property type="match status" value="1"/>
</dbReference>
<dbReference type="InterPro" id="IPR015034">
    <property type="entry name" value="Bles03"/>
</dbReference>
<proteinExistence type="inferred from homology"/>
<protein>
    <recommendedName>
        <fullName evidence="5">DUF1917-domain-containing protein</fullName>
    </recommendedName>
</protein>
<gene>
    <name evidence="3" type="ORF">B0T22DRAFT_374273</name>
</gene>
<comment type="similarity">
    <text evidence="1">Belongs to the UPF0696 family.</text>
</comment>
<dbReference type="Gene3D" id="3.30.760.10">
    <property type="entry name" value="RNA Cap, Translation Initiation Factor Eif4e"/>
    <property type="match status" value="1"/>
</dbReference>
<dbReference type="InterPro" id="IPR023398">
    <property type="entry name" value="TIF_eIF4e-like"/>
</dbReference>
<evidence type="ECO:0000256" key="2">
    <source>
        <dbReference type="SAM" id="MobiDB-lite"/>
    </source>
</evidence>
<keyword evidence="4" id="KW-1185">Reference proteome</keyword>
<dbReference type="Pfam" id="PF08939">
    <property type="entry name" value="Bles03"/>
    <property type="match status" value="1"/>
</dbReference>
<feature type="region of interest" description="Disordered" evidence="2">
    <location>
        <begin position="30"/>
        <end position="55"/>
    </location>
</feature>
<evidence type="ECO:0008006" key="5">
    <source>
        <dbReference type="Google" id="ProtNLM"/>
    </source>
</evidence>
<comment type="caution">
    <text evidence="3">The sequence shown here is derived from an EMBL/GenBank/DDBJ whole genome shotgun (WGS) entry which is preliminary data.</text>
</comment>
<dbReference type="SUPFAM" id="SSF55418">
    <property type="entry name" value="eIF4e-like"/>
    <property type="match status" value="1"/>
</dbReference>
<feature type="region of interest" description="Disordered" evidence="2">
    <location>
        <begin position="243"/>
        <end position="277"/>
    </location>
</feature>
<organism evidence="3 4">
    <name type="scientific">Podospora appendiculata</name>
    <dbReference type="NCBI Taxonomy" id="314037"/>
    <lineage>
        <taxon>Eukaryota</taxon>
        <taxon>Fungi</taxon>
        <taxon>Dikarya</taxon>
        <taxon>Ascomycota</taxon>
        <taxon>Pezizomycotina</taxon>
        <taxon>Sordariomycetes</taxon>
        <taxon>Sordariomycetidae</taxon>
        <taxon>Sordariales</taxon>
        <taxon>Podosporaceae</taxon>
        <taxon>Podospora</taxon>
    </lineage>
</organism>